<dbReference type="RefSeq" id="WP_136410987.1">
    <property type="nucleotide sequence ID" value="NZ_CP039393.1"/>
</dbReference>
<evidence type="ECO:0000256" key="6">
    <source>
        <dbReference type="RuleBase" id="RU004379"/>
    </source>
</evidence>
<dbReference type="AlphaFoldDB" id="A0A4V1D1W2"/>
<dbReference type="Proteomes" id="UP000297031">
    <property type="component" value="Chromosome"/>
</dbReference>
<keyword evidence="4 6" id="KW-1133">Transmembrane helix</keyword>
<evidence type="ECO:0000313" key="7">
    <source>
        <dbReference type="EMBL" id="QCD36598.1"/>
    </source>
</evidence>
<feature type="transmembrane region" description="Helical" evidence="6">
    <location>
        <begin position="205"/>
        <end position="228"/>
    </location>
</feature>
<keyword evidence="3 6" id="KW-0812">Transmembrane</keyword>
<evidence type="ECO:0000256" key="1">
    <source>
        <dbReference type="ARBA" id="ARBA00004141"/>
    </source>
</evidence>
<feature type="transmembrane region" description="Helical" evidence="6">
    <location>
        <begin position="169"/>
        <end position="185"/>
    </location>
</feature>
<feature type="transmembrane region" description="Helical" evidence="6">
    <location>
        <begin position="145"/>
        <end position="163"/>
    </location>
</feature>
<dbReference type="KEGG" id="mgod:E7746_12260"/>
<evidence type="ECO:0000256" key="4">
    <source>
        <dbReference type="ARBA" id="ARBA00022989"/>
    </source>
</evidence>
<keyword evidence="5 6" id="KW-0472">Membrane</keyword>
<protein>
    <submittedName>
        <fullName evidence="7">Bax inhibitor-1/YccA family protein</fullName>
    </submittedName>
</protein>
<evidence type="ECO:0000256" key="3">
    <source>
        <dbReference type="ARBA" id="ARBA00022692"/>
    </source>
</evidence>
<evidence type="ECO:0000256" key="2">
    <source>
        <dbReference type="ARBA" id="ARBA00010350"/>
    </source>
</evidence>
<name>A0A4V1D1W2_9BACT</name>
<dbReference type="OrthoDB" id="9793828at2"/>
<dbReference type="GO" id="GO:0005886">
    <property type="term" value="C:plasma membrane"/>
    <property type="evidence" value="ECO:0007669"/>
    <property type="project" value="TreeGrafter"/>
</dbReference>
<dbReference type="CDD" id="cd10432">
    <property type="entry name" value="BI-1-like_bacterial"/>
    <property type="match status" value="1"/>
</dbReference>
<accession>A0A4V1D1W2</accession>
<dbReference type="Pfam" id="PF01027">
    <property type="entry name" value="Bax1-I"/>
    <property type="match status" value="1"/>
</dbReference>
<organism evidence="7 8">
    <name type="scientific">Muribaculum gordoncarteri</name>
    <dbReference type="NCBI Taxonomy" id="2530390"/>
    <lineage>
        <taxon>Bacteria</taxon>
        <taxon>Pseudomonadati</taxon>
        <taxon>Bacteroidota</taxon>
        <taxon>Bacteroidia</taxon>
        <taxon>Bacteroidales</taxon>
        <taxon>Muribaculaceae</taxon>
        <taxon>Muribaculum</taxon>
    </lineage>
</organism>
<feature type="transmembrane region" description="Helical" evidence="6">
    <location>
        <begin position="90"/>
        <end position="108"/>
    </location>
</feature>
<feature type="transmembrane region" description="Helical" evidence="6">
    <location>
        <begin position="30"/>
        <end position="52"/>
    </location>
</feature>
<dbReference type="PANTHER" id="PTHR23291">
    <property type="entry name" value="BAX INHIBITOR-RELATED"/>
    <property type="match status" value="1"/>
</dbReference>
<evidence type="ECO:0000256" key="5">
    <source>
        <dbReference type="ARBA" id="ARBA00023136"/>
    </source>
</evidence>
<feature type="transmembrane region" description="Helical" evidence="6">
    <location>
        <begin position="114"/>
        <end position="133"/>
    </location>
</feature>
<proteinExistence type="inferred from homology"/>
<comment type="subcellular location">
    <subcellularLocation>
        <location evidence="1">Membrane</location>
        <topology evidence="1">Multi-pass membrane protein</topology>
    </subcellularLocation>
</comment>
<gene>
    <name evidence="7" type="ORF">E7746_12260</name>
</gene>
<sequence>MNNYNLNSYNNQALDSHVSGVMKRVYVKMFLAMIVTALAAWACTVIPGIGMFLATHSWVYWGIAILELVLVFSLSGAINKMNSSTASLIFYLYSLLNGVTFAFIFMAYTPVSIFKTFAITAGVFGAMSIYGYFTERDLTKIGSFLTMAIIGLFIAMIVNIFWANSTLEWIVSIAGVIIFVGLTAWDTQKIKQWAESGIGATDGRLATIGALTLYLDFINLFLFLLRFFGASSRD</sequence>
<feature type="transmembrane region" description="Helical" evidence="6">
    <location>
        <begin position="58"/>
        <end position="78"/>
    </location>
</feature>
<dbReference type="PANTHER" id="PTHR23291:SF50">
    <property type="entry name" value="PROTEIN LIFEGUARD 4"/>
    <property type="match status" value="1"/>
</dbReference>
<keyword evidence="8" id="KW-1185">Reference proteome</keyword>
<reference evidence="7 8" key="1">
    <citation type="submission" date="2019-02" db="EMBL/GenBank/DDBJ databases">
        <title>Isolation and identification of novel species under the genus Muribaculum.</title>
        <authorList>
            <person name="Miyake S."/>
            <person name="Ding Y."/>
            <person name="Low A."/>
            <person name="Soh M."/>
            <person name="Seedorf H."/>
        </authorList>
    </citation>
    <scope>NUCLEOTIDE SEQUENCE [LARGE SCALE GENOMIC DNA]</scope>
    <source>
        <strain evidence="7 8">TLL-A4</strain>
    </source>
</reference>
<dbReference type="InterPro" id="IPR006214">
    <property type="entry name" value="Bax_inhibitor_1-related"/>
</dbReference>
<comment type="similarity">
    <text evidence="2 6">Belongs to the BI1 family.</text>
</comment>
<evidence type="ECO:0000313" key="8">
    <source>
        <dbReference type="Proteomes" id="UP000297031"/>
    </source>
</evidence>
<dbReference type="EMBL" id="CP039393">
    <property type="protein sequence ID" value="QCD36598.1"/>
    <property type="molecule type" value="Genomic_DNA"/>
</dbReference>